<dbReference type="PANTHER" id="PTHR43211:SF1">
    <property type="entry name" value="BLL6422 PROTEIN"/>
    <property type="match status" value="1"/>
</dbReference>
<evidence type="ECO:0000259" key="1">
    <source>
        <dbReference type="Pfam" id="PF01557"/>
    </source>
</evidence>
<evidence type="ECO:0000313" key="3">
    <source>
        <dbReference type="Proteomes" id="UP000253529"/>
    </source>
</evidence>
<protein>
    <submittedName>
        <fullName evidence="2">Fumarylacetoacetase-like protein</fullName>
    </submittedName>
</protein>
<name>A0A366FQE8_9HYPH</name>
<evidence type="ECO:0000313" key="2">
    <source>
        <dbReference type="EMBL" id="RBP16913.1"/>
    </source>
</evidence>
<dbReference type="InterPro" id="IPR011234">
    <property type="entry name" value="Fumarylacetoacetase-like_C"/>
</dbReference>
<dbReference type="PANTHER" id="PTHR43211">
    <property type="entry name" value="FUMARYLACETOACETATE HYDROLASE"/>
    <property type="match status" value="1"/>
</dbReference>
<reference evidence="2 3" key="1">
    <citation type="submission" date="2018-06" db="EMBL/GenBank/DDBJ databases">
        <title>Genomic Encyclopedia of Type Strains, Phase IV (KMG-IV): sequencing the most valuable type-strain genomes for metagenomic binning, comparative biology and taxonomic classification.</title>
        <authorList>
            <person name="Goeker M."/>
        </authorList>
    </citation>
    <scope>NUCLEOTIDE SEQUENCE [LARGE SCALE GENOMIC DNA]</scope>
    <source>
        <strain evidence="2 3">DSM 24875</strain>
    </source>
</reference>
<sequence length="350" mass="37928">MKLATFQRNGEARPGVVTADGSALVDIIAGAAARHGATPPPLMSVQAIVEAGDAALADIRDIVSWAGAAHRVELAGTKLLAPIPRPVQVRDFLAFEKHMVQAYDGIRRLRANLSKDPVAYMDMMERKGILRVPDAWYENPLYYRVNPANVCGTDVDVRWPAYSNTMDFEFEFACVIGQGGKDIQVAEARSHIFGYMIFNDLSARDEQARAMPGQMGPGKGKDFDNSKPMGPFLVTADEIGDPYALKMTARLNGEVFVEASSSEMNWRFEELIAYVSQSETLEPGEVFGSGTVGGGCTIETGHTVADGDVIALEMEKIGVLRTRFVATAPDGVRRVSVVPHNIQGKPPVNA</sequence>
<dbReference type="OrthoDB" id="5197601at2"/>
<dbReference type="InterPro" id="IPR036663">
    <property type="entry name" value="Fumarylacetoacetase_C_sf"/>
</dbReference>
<comment type="caution">
    <text evidence="2">The sequence shown here is derived from an EMBL/GenBank/DDBJ whole genome shotgun (WGS) entry which is preliminary data.</text>
</comment>
<organism evidence="2 3">
    <name type="scientific">Roseiarcus fermentans</name>
    <dbReference type="NCBI Taxonomy" id="1473586"/>
    <lineage>
        <taxon>Bacteria</taxon>
        <taxon>Pseudomonadati</taxon>
        <taxon>Pseudomonadota</taxon>
        <taxon>Alphaproteobacteria</taxon>
        <taxon>Hyphomicrobiales</taxon>
        <taxon>Roseiarcaceae</taxon>
        <taxon>Roseiarcus</taxon>
    </lineage>
</organism>
<keyword evidence="3" id="KW-1185">Reference proteome</keyword>
<dbReference type="GO" id="GO:0003824">
    <property type="term" value="F:catalytic activity"/>
    <property type="evidence" value="ECO:0007669"/>
    <property type="project" value="InterPro"/>
</dbReference>
<dbReference type="Proteomes" id="UP000253529">
    <property type="component" value="Unassembled WGS sequence"/>
</dbReference>
<dbReference type="SUPFAM" id="SSF56529">
    <property type="entry name" value="FAH"/>
    <property type="match status" value="1"/>
</dbReference>
<dbReference type="Gene3D" id="3.90.850.10">
    <property type="entry name" value="Fumarylacetoacetase-like, C-terminal domain"/>
    <property type="match status" value="1"/>
</dbReference>
<proteinExistence type="predicted"/>
<feature type="domain" description="Fumarylacetoacetase-like C-terminal" evidence="1">
    <location>
        <begin position="122"/>
        <end position="324"/>
    </location>
</feature>
<dbReference type="EMBL" id="QNRK01000004">
    <property type="protein sequence ID" value="RBP16913.1"/>
    <property type="molecule type" value="Genomic_DNA"/>
</dbReference>
<dbReference type="AlphaFoldDB" id="A0A366FQE8"/>
<dbReference type="RefSeq" id="WP_113888142.1">
    <property type="nucleotide sequence ID" value="NZ_QNRK01000004.1"/>
</dbReference>
<accession>A0A366FQE8</accession>
<gene>
    <name evidence="2" type="ORF">DFR50_104193</name>
</gene>
<dbReference type="Pfam" id="PF01557">
    <property type="entry name" value="FAA_hydrolase"/>
    <property type="match status" value="1"/>
</dbReference>